<dbReference type="EMBL" id="GBHO01042477">
    <property type="protein sequence ID" value="JAG01127.1"/>
    <property type="molecule type" value="Transcribed_RNA"/>
</dbReference>
<reference evidence="2" key="1">
    <citation type="journal article" date="2014" name="PLoS ONE">
        <title>Transcriptome-Based Identification of ABC Transporters in the Western Tarnished Plant Bug Lygus hesperus.</title>
        <authorList>
            <person name="Hull J.J."/>
            <person name="Chaney K."/>
            <person name="Geib S.M."/>
            <person name="Fabrick J.A."/>
            <person name="Brent C.S."/>
            <person name="Walsh D."/>
            <person name="Lavine L.C."/>
        </authorList>
    </citation>
    <scope>NUCLEOTIDE SEQUENCE</scope>
</reference>
<feature type="compositionally biased region" description="Basic and acidic residues" evidence="1">
    <location>
        <begin position="261"/>
        <end position="272"/>
    </location>
</feature>
<name>A0A0A9VY70_LYGHE</name>
<feature type="region of interest" description="Disordered" evidence="1">
    <location>
        <begin position="240"/>
        <end position="272"/>
    </location>
</feature>
<proteinExistence type="predicted"/>
<dbReference type="EMBL" id="GBRD01017784">
    <property type="protein sequence ID" value="JAG48043.1"/>
    <property type="molecule type" value="Transcribed_RNA"/>
</dbReference>
<sequence>MQSDEPVFKKRDIIGDEFKTLEEDINAVKKLKLMVEMFRRIKRNNPIAYEKMVNFFEKNKKAHRLRRSFLQELRSIGKKKKLVAALENKLDSTARCHPKSGKELIQMFVKGLSELYPDMTKLLLAELQGALDDGNEQAKKSTVGRNMTTKKVAPTTKAPVKVKEDNSNKEEKKSDRKKEDKKDEKKISCAKDQQSCTSSTPPPCCHTTASTTTACTSCRPRKITIACEQDCLHRFAEMAKPHESEDDDTGDIRSRSGSTERVSHCGKHDIRTPTKRRAGNIAMGEDSKFKAAPFKDFQMQGSISFSNPLKKQVSSNINGLKVGFQGENKLSRINRAKMSGNWKEWFPKDEDFLHDLSVNPQEVDKSPKHNAKVTIAGRSTSNAVLGKTKSRVAIRT</sequence>
<feature type="compositionally biased region" description="Low complexity" evidence="1">
    <location>
        <begin position="195"/>
        <end position="210"/>
    </location>
</feature>
<evidence type="ECO:0000313" key="3">
    <source>
        <dbReference type="EMBL" id="JAG48043.1"/>
    </source>
</evidence>
<protein>
    <submittedName>
        <fullName evidence="2">Uncharacterized protein</fullName>
    </submittedName>
</protein>
<reference evidence="3" key="3">
    <citation type="submission" date="2014-09" db="EMBL/GenBank/DDBJ databases">
        <authorList>
            <person name="Magalhaes I.L.F."/>
            <person name="Oliveira U."/>
            <person name="Santos F.R."/>
            <person name="Vidigal T.H.D.A."/>
            <person name="Brescovit A.D."/>
            <person name="Santos A.J."/>
        </authorList>
    </citation>
    <scope>NUCLEOTIDE SEQUENCE</scope>
</reference>
<evidence type="ECO:0000313" key="2">
    <source>
        <dbReference type="EMBL" id="JAG01127.1"/>
    </source>
</evidence>
<organism evidence="2">
    <name type="scientific">Lygus hesperus</name>
    <name type="common">Western plant bug</name>
    <dbReference type="NCBI Taxonomy" id="30085"/>
    <lineage>
        <taxon>Eukaryota</taxon>
        <taxon>Metazoa</taxon>
        <taxon>Ecdysozoa</taxon>
        <taxon>Arthropoda</taxon>
        <taxon>Hexapoda</taxon>
        <taxon>Insecta</taxon>
        <taxon>Pterygota</taxon>
        <taxon>Neoptera</taxon>
        <taxon>Paraneoptera</taxon>
        <taxon>Hemiptera</taxon>
        <taxon>Heteroptera</taxon>
        <taxon>Panheteroptera</taxon>
        <taxon>Cimicomorpha</taxon>
        <taxon>Miridae</taxon>
        <taxon>Mirini</taxon>
        <taxon>Lygus</taxon>
    </lineage>
</organism>
<reference evidence="2" key="2">
    <citation type="submission" date="2014-07" db="EMBL/GenBank/DDBJ databases">
        <authorList>
            <person name="Hull J."/>
        </authorList>
    </citation>
    <scope>NUCLEOTIDE SEQUENCE</scope>
</reference>
<feature type="compositionally biased region" description="Low complexity" evidence="1">
    <location>
        <begin position="149"/>
        <end position="159"/>
    </location>
</feature>
<gene>
    <name evidence="2" type="ORF">CM83_7427</name>
</gene>
<feature type="compositionally biased region" description="Basic and acidic residues" evidence="1">
    <location>
        <begin position="161"/>
        <end position="189"/>
    </location>
</feature>
<feature type="region of interest" description="Disordered" evidence="1">
    <location>
        <begin position="135"/>
        <end position="210"/>
    </location>
</feature>
<evidence type="ECO:0000256" key="1">
    <source>
        <dbReference type="SAM" id="MobiDB-lite"/>
    </source>
</evidence>
<accession>A0A0A9VY70</accession>
<dbReference type="AlphaFoldDB" id="A0A0A9VY70"/>